<dbReference type="CDD" id="cd04301">
    <property type="entry name" value="NAT_SF"/>
    <property type="match status" value="1"/>
</dbReference>
<dbReference type="Gene3D" id="3.40.630.30">
    <property type="match status" value="1"/>
</dbReference>
<feature type="domain" description="N-acetyltransferase" evidence="3">
    <location>
        <begin position="45"/>
        <end position="208"/>
    </location>
</feature>
<dbReference type="InterPro" id="IPR016181">
    <property type="entry name" value="Acyl_CoA_acyltransferase"/>
</dbReference>
<protein>
    <recommendedName>
        <fullName evidence="3">N-acetyltransferase domain-containing protein</fullName>
    </recommendedName>
</protein>
<dbReference type="Pfam" id="PF13508">
    <property type="entry name" value="Acetyltransf_7"/>
    <property type="match status" value="1"/>
</dbReference>
<evidence type="ECO:0000313" key="5">
    <source>
        <dbReference type="Proteomes" id="UP001500266"/>
    </source>
</evidence>
<dbReference type="Proteomes" id="UP001500266">
    <property type="component" value="Unassembled WGS sequence"/>
</dbReference>
<dbReference type="PROSITE" id="PS51186">
    <property type="entry name" value="GNAT"/>
    <property type="match status" value="1"/>
</dbReference>
<dbReference type="InterPro" id="IPR000182">
    <property type="entry name" value="GNAT_dom"/>
</dbReference>
<keyword evidence="1" id="KW-0808">Transferase</keyword>
<comment type="caution">
    <text evidence="4">The sequence shown here is derived from an EMBL/GenBank/DDBJ whole genome shotgun (WGS) entry which is preliminary data.</text>
</comment>
<evidence type="ECO:0000259" key="3">
    <source>
        <dbReference type="PROSITE" id="PS51186"/>
    </source>
</evidence>
<sequence length="227" mass="25318">MSRPCTPPTPLASPPVLLHHRRNSKLLAIQERVDDVQRLDGEATLAISTEIARLYRDCYARPPWSETPAQIAAYPEKLAASTRRERFTAWVAWDSGRLAGICYGWPTPGDLSGNRVYAMLARAAGVEGAVMLTRDAFEVAELFVHPAHQRRGLGRTLLTRAVAGWDTAWLITHPGAPAARLYERLGWRRHVALPADFYPQLPMSVYVLHRTRPSAPARDARAQLDPL</sequence>
<accession>A0ABP7YK91</accession>
<dbReference type="SUPFAM" id="SSF55729">
    <property type="entry name" value="Acyl-CoA N-acyltransferases (Nat)"/>
    <property type="match status" value="1"/>
</dbReference>
<keyword evidence="2" id="KW-0012">Acyltransferase</keyword>
<dbReference type="PANTHER" id="PTHR43877">
    <property type="entry name" value="AMINOALKYLPHOSPHONATE N-ACETYLTRANSFERASE-RELATED-RELATED"/>
    <property type="match status" value="1"/>
</dbReference>
<evidence type="ECO:0000256" key="1">
    <source>
        <dbReference type="ARBA" id="ARBA00022679"/>
    </source>
</evidence>
<reference evidence="5" key="1">
    <citation type="journal article" date="2019" name="Int. J. Syst. Evol. Microbiol.">
        <title>The Global Catalogue of Microorganisms (GCM) 10K type strain sequencing project: providing services to taxonomists for standard genome sequencing and annotation.</title>
        <authorList>
            <consortium name="The Broad Institute Genomics Platform"/>
            <consortium name="The Broad Institute Genome Sequencing Center for Infectious Disease"/>
            <person name="Wu L."/>
            <person name="Ma J."/>
        </authorList>
    </citation>
    <scope>NUCLEOTIDE SEQUENCE [LARGE SCALE GENOMIC DNA]</scope>
    <source>
        <strain evidence="5">JCM 17316</strain>
    </source>
</reference>
<name>A0ABP7YK91_9ACTN</name>
<evidence type="ECO:0000313" key="4">
    <source>
        <dbReference type="EMBL" id="GAA4137536.1"/>
    </source>
</evidence>
<dbReference type="InterPro" id="IPR050832">
    <property type="entry name" value="Bact_Acetyltransf"/>
</dbReference>
<keyword evidence="5" id="KW-1185">Reference proteome</keyword>
<organism evidence="4 5">
    <name type="scientific">Actinomadura keratinilytica</name>
    <dbReference type="NCBI Taxonomy" id="547461"/>
    <lineage>
        <taxon>Bacteria</taxon>
        <taxon>Bacillati</taxon>
        <taxon>Actinomycetota</taxon>
        <taxon>Actinomycetes</taxon>
        <taxon>Streptosporangiales</taxon>
        <taxon>Thermomonosporaceae</taxon>
        <taxon>Actinomadura</taxon>
    </lineage>
</organism>
<proteinExistence type="predicted"/>
<dbReference type="EMBL" id="BAABDO010000024">
    <property type="protein sequence ID" value="GAA4137536.1"/>
    <property type="molecule type" value="Genomic_DNA"/>
</dbReference>
<gene>
    <name evidence="4" type="ORF">GCM10022416_22120</name>
</gene>
<evidence type="ECO:0000256" key="2">
    <source>
        <dbReference type="ARBA" id="ARBA00023315"/>
    </source>
</evidence>